<dbReference type="Proteomes" id="UP000265768">
    <property type="component" value="Unassembled WGS sequence"/>
</dbReference>
<dbReference type="EMBL" id="QZEY01000002">
    <property type="protein sequence ID" value="RJL34364.1"/>
    <property type="molecule type" value="Genomic_DNA"/>
</dbReference>
<accession>A0A3A4B9G9</accession>
<dbReference type="InterPro" id="IPR029068">
    <property type="entry name" value="Glyas_Bleomycin-R_OHBP_Dase"/>
</dbReference>
<dbReference type="CDD" id="cd07247">
    <property type="entry name" value="SgaA_N_like"/>
    <property type="match status" value="1"/>
</dbReference>
<dbReference type="InterPro" id="IPR037523">
    <property type="entry name" value="VOC_core"/>
</dbReference>
<dbReference type="PANTHER" id="PTHR33993">
    <property type="entry name" value="GLYOXALASE-RELATED"/>
    <property type="match status" value="1"/>
</dbReference>
<reference evidence="2 3" key="1">
    <citation type="submission" date="2018-09" db="EMBL/GenBank/DDBJ databases">
        <title>YIM 75507 draft genome.</title>
        <authorList>
            <person name="Tang S."/>
            <person name="Feng Y."/>
        </authorList>
    </citation>
    <scope>NUCLEOTIDE SEQUENCE [LARGE SCALE GENOMIC DNA]</scope>
    <source>
        <strain evidence="2 3">YIM 75507</strain>
    </source>
</reference>
<comment type="caution">
    <text evidence="2">The sequence shown here is derived from an EMBL/GenBank/DDBJ whole genome shotgun (WGS) entry which is preliminary data.</text>
</comment>
<dbReference type="PROSITE" id="PS51819">
    <property type="entry name" value="VOC"/>
    <property type="match status" value="1"/>
</dbReference>
<organism evidence="2 3">
    <name type="scientific">Bailinhaonella thermotolerans</name>
    <dbReference type="NCBI Taxonomy" id="1070861"/>
    <lineage>
        <taxon>Bacteria</taxon>
        <taxon>Bacillati</taxon>
        <taxon>Actinomycetota</taxon>
        <taxon>Actinomycetes</taxon>
        <taxon>Streptosporangiales</taxon>
        <taxon>Streptosporangiaceae</taxon>
        <taxon>Bailinhaonella</taxon>
    </lineage>
</organism>
<dbReference type="InterPro" id="IPR041581">
    <property type="entry name" value="Glyoxalase_6"/>
</dbReference>
<proteinExistence type="predicted"/>
<name>A0A3A4B9G9_9ACTN</name>
<evidence type="ECO:0000313" key="2">
    <source>
        <dbReference type="EMBL" id="RJL34364.1"/>
    </source>
</evidence>
<keyword evidence="3" id="KW-1185">Reference proteome</keyword>
<dbReference type="Gene3D" id="3.10.180.10">
    <property type="entry name" value="2,3-Dihydroxybiphenyl 1,2-Dioxygenase, domain 1"/>
    <property type="match status" value="1"/>
</dbReference>
<gene>
    <name evidence="2" type="ORF">D5H75_07945</name>
</gene>
<dbReference type="Pfam" id="PF18029">
    <property type="entry name" value="Glyoxalase_6"/>
    <property type="match status" value="1"/>
</dbReference>
<dbReference type="OrthoDB" id="9793039at2"/>
<protein>
    <submittedName>
        <fullName evidence="2">VOC family protein</fullName>
    </submittedName>
</protein>
<sequence>MTTPAFNTVAWFEIASDDPDGAQKFFGELFGWSFEKDPELPMDYRIITYPGSGEPRGGVFGTGGQLPNHGVFSIVVRDVEETCAQVERLGGKVLKKAVGGPSGPDFAYLTDPSDNLFGVYAPRP</sequence>
<dbReference type="AlphaFoldDB" id="A0A3A4B9G9"/>
<evidence type="ECO:0000313" key="3">
    <source>
        <dbReference type="Proteomes" id="UP000265768"/>
    </source>
</evidence>
<dbReference type="RefSeq" id="WP_119925665.1">
    <property type="nucleotide sequence ID" value="NZ_QZEY01000002.1"/>
</dbReference>
<evidence type="ECO:0000259" key="1">
    <source>
        <dbReference type="PROSITE" id="PS51819"/>
    </source>
</evidence>
<feature type="domain" description="VOC" evidence="1">
    <location>
        <begin position="8"/>
        <end position="122"/>
    </location>
</feature>
<dbReference type="SUPFAM" id="SSF54593">
    <property type="entry name" value="Glyoxalase/Bleomycin resistance protein/Dihydroxybiphenyl dioxygenase"/>
    <property type="match status" value="1"/>
</dbReference>
<dbReference type="InterPro" id="IPR052164">
    <property type="entry name" value="Anthracycline_SecMetBiosynth"/>
</dbReference>